<keyword evidence="3" id="KW-0732">Signal</keyword>
<accession>A0A2I4AKY9</accession>
<dbReference type="KEGG" id="alim:106511972"/>
<dbReference type="AlphaFoldDB" id="A0A2I4AKY9"/>
<gene>
    <name evidence="5" type="primary">LOC106511972</name>
</gene>
<dbReference type="InParanoid" id="A0A2I4AKY9"/>
<dbReference type="PANTHER" id="PTHR23250">
    <property type="entry name" value="DYSFERLIN-RELATED"/>
    <property type="match status" value="1"/>
</dbReference>
<dbReference type="InterPro" id="IPR051513">
    <property type="entry name" value="Tectonin_beta-prop"/>
</dbReference>
<evidence type="ECO:0000313" key="5">
    <source>
        <dbReference type="RefSeq" id="XP_013856136.1"/>
    </source>
</evidence>
<sequence length="257" mass="27619">MKAVATFLIVLNLFSACYGWTCRAAPQMFPAAQIDAGQGKVVMTDRKSNVFYLSGSTWVAIGTVDLKHVSVGSAGIWGVDSSDKVYKFVAGDFLRVYGLDLKQADAGGLGHVVGVSNDDTIHCLKSDVASSYKAVATVSWNNLPGSLMYFSCGLYGCWGINFNFQIFFTKITPTTCEYSGWKLIDGAASMVEVGADGNVFVVNSAGNLFQRSGITASVPDGTGWVQIPFCLAVKHVSYDLGHLWLVTKDGLIMQCDQ</sequence>
<dbReference type="Pfam" id="PF19193">
    <property type="entry name" value="Tectonin"/>
    <property type="match status" value="1"/>
</dbReference>
<dbReference type="OrthoDB" id="166585at2759"/>
<reference evidence="5" key="1">
    <citation type="submission" date="2025-08" db="UniProtKB">
        <authorList>
            <consortium name="RefSeq"/>
        </authorList>
    </citation>
    <scope>IDENTIFICATION</scope>
</reference>
<dbReference type="PANTHER" id="PTHR23250:SF3">
    <property type="entry name" value="FISH-EGG LECTIN-LIKE ISOFORM X1-RELATED"/>
    <property type="match status" value="1"/>
</dbReference>
<dbReference type="GeneID" id="106511972"/>
<dbReference type="Proteomes" id="UP000192220">
    <property type="component" value="Unplaced"/>
</dbReference>
<dbReference type="InterPro" id="IPR006624">
    <property type="entry name" value="Beta-propeller_rpt_TECPR"/>
</dbReference>
<evidence type="ECO:0000256" key="1">
    <source>
        <dbReference type="ARBA" id="ARBA00022734"/>
    </source>
</evidence>
<name>A0A2I4AKY9_AUSLI</name>
<dbReference type="PROSITE" id="PS51257">
    <property type="entry name" value="PROKAR_LIPOPROTEIN"/>
    <property type="match status" value="1"/>
</dbReference>
<keyword evidence="4" id="KW-1185">Reference proteome</keyword>
<evidence type="ECO:0000256" key="3">
    <source>
        <dbReference type="SAM" id="SignalP"/>
    </source>
</evidence>
<feature type="chain" id="PRO_5014193844" evidence="3">
    <location>
        <begin position="20"/>
        <end position="257"/>
    </location>
</feature>
<evidence type="ECO:0000313" key="4">
    <source>
        <dbReference type="Proteomes" id="UP000192220"/>
    </source>
</evidence>
<evidence type="ECO:0000256" key="2">
    <source>
        <dbReference type="ARBA" id="ARBA00038331"/>
    </source>
</evidence>
<proteinExistence type="inferred from homology"/>
<protein>
    <submittedName>
        <fullName evidence="5">Fish-egg lectin</fullName>
    </submittedName>
</protein>
<organism evidence="4 5">
    <name type="scientific">Austrofundulus limnaeus</name>
    <name type="common">Annual killifish</name>
    <dbReference type="NCBI Taxonomy" id="52670"/>
    <lineage>
        <taxon>Eukaryota</taxon>
        <taxon>Metazoa</taxon>
        <taxon>Chordata</taxon>
        <taxon>Craniata</taxon>
        <taxon>Vertebrata</taxon>
        <taxon>Euteleostomi</taxon>
        <taxon>Actinopterygii</taxon>
        <taxon>Neopterygii</taxon>
        <taxon>Teleostei</taxon>
        <taxon>Neoteleostei</taxon>
        <taxon>Acanthomorphata</taxon>
        <taxon>Ovalentaria</taxon>
        <taxon>Atherinomorphae</taxon>
        <taxon>Cyprinodontiformes</taxon>
        <taxon>Rivulidae</taxon>
        <taxon>Austrofundulus</taxon>
    </lineage>
</organism>
<dbReference type="GO" id="GO:0030246">
    <property type="term" value="F:carbohydrate binding"/>
    <property type="evidence" value="ECO:0007669"/>
    <property type="project" value="UniProtKB-KW"/>
</dbReference>
<keyword evidence="1" id="KW-0430">Lectin</keyword>
<dbReference type="RefSeq" id="XP_013856136.1">
    <property type="nucleotide sequence ID" value="XM_014000682.1"/>
</dbReference>
<feature type="signal peptide" evidence="3">
    <location>
        <begin position="1"/>
        <end position="19"/>
    </location>
</feature>
<comment type="similarity">
    <text evidence="2">Belongs to the tectonin family.</text>
</comment>
<dbReference type="SMART" id="SM00706">
    <property type="entry name" value="TECPR"/>
    <property type="match status" value="4"/>
</dbReference>
<dbReference type="FunCoup" id="A0A2I4AKY9">
    <property type="interactions" value="11"/>
</dbReference>